<feature type="transmembrane region" description="Helical" evidence="1">
    <location>
        <begin position="21"/>
        <end position="45"/>
    </location>
</feature>
<feature type="transmembrane region" description="Helical" evidence="1">
    <location>
        <begin position="178"/>
        <end position="211"/>
    </location>
</feature>
<evidence type="ECO:0000313" key="3">
    <source>
        <dbReference type="Proteomes" id="UP000039660"/>
    </source>
</evidence>
<keyword evidence="1" id="KW-1133">Transmembrane helix</keyword>
<evidence type="ECO:0000256" key="1">
    <source>
        <dbReference type="SAM" id="Phobius"/>
    </source>
</evidence>
<dbReference type="RefSeq" id="WP_046638272.1">
    <property type="nucleotide sequence ID" value="NZ_CCRK01000022.1"/>
</dbReference>
<reference evidence="2 3" key="1">
    <citation type="submission" date="2014-08" db="EMBL/GenBank/DDBJ databases">
        <authorList>
            <person name="Chen Y.-H."/>
        </authorList>
    </citation>
    <scope>NUCLEOTIDE SEQUENCE [LARGE SCALE GENOMIC DNA]</scope>
</reference>
<evidence type="ECO:0000313" key="2">
    <source>
        <dbReference type="EMBL" id="CDZ54522.1"/>
    </source>
</evidence>
<organism evidence="2 3">
    <name type="scientific">Neorhizobium galegae bv. officinalis</name>
    <dbReference type="NCBI Taxonomy" id="323656"/>
    <lineage>
        <taxon>Bacteria</taxon>
        <taxon>Pseudomonadati</taxon>
        <taxon>Pseudomonadota</taxon>
        <taxon>Alphaproteobacteria</taxon>
        <taxon>Hyphomicrobiales</taxon>
        <taxon>Rhizobiaceae</taxon>
        <taxon>Rhizobium/Agrobacterium group</taxon>
        <taxon>Neorhizobium</taxon>
    </lineage>
</organism>
<dbReference type="EMBL" id="CCRK01000022">
    <property type="protein sequence ID" value="CDZ54522.1"/>
    <property type="molecule type" value="Genomic_DNA"/>
</dbReference>
<feature type="transmembrane region" description="Helical" evidence="1">
    <location>
        <begin position="339"/>
        <end position="361"/>
    </location>
</feature>
<feature type="transmembrane region" description="Helical" evidence="1">
    <location>
        <begin position="223"/>
        <end position="242"/>
    </location>
</feature>
<feature type="transmembrane region" description="Helical" evidence="1">
    <location>
        <begin position="249"/>
        <end position="268"/>
    </location>
</feature>
<feature type="transmembrane region" description="Helical" evidence="1">
    <location>
        <begin position="373"/>
        <end position="394"/>
    </location>
</feature>
<proteinExistence type="predicted"/>
<dbReference type="Proteomes" id="UP000039660">
    <property type="component" value="Unassembled WGS sequence"/>
</dbReference>
<gene>
    <name evidence="2" type="ORF">NGAL_HAMBI1189_55520</name>
</gene>
<feature type="transmembrane region" description="Helical" evidence="1">
    <location>
        <begin position="131"/>
        <end position="150"/>
    </location>
</feature>
<protein>
    <recommendedName>
        <fullName evidence="4">Glycosyltransferase RgtA/B/C/D-like domain-containing protein</fullName>
    </recommendedName>
</protein>
<keyword evidence="1" id="KW-0472">Membrane</keyword>
<dbReference type="AlphaFoldDB" id="A0A0T7H4R0"/>
<feature type="transmembrane region" description="Helical" evidence="1">
    <location>
        <begin position="156"/>
        <end position="173"/>
    </location>
</feature>
<feature type="transmembrane region" description="Helical" evidence="1">
    <location>
        <begin position="100"/>
        <end position="119"/>
    </location>
</feature>
<name>A0A0T7H4R0_NEOGA</name>
<feature type="transmembrane region" description="Helical" evidence="1">
    <location>
        <begin position="311"/>
        <end position="327"/>
    </location>
</feature>
<evidence type="ECO:0008006" key="4">
    <source>
        <dbReference type="Google" id="ProtNLM"/>
    </source>
</evidence>
<feature type="transmembrane region" description="Helical" evidence="1">
    <location>
        <begin position="425"/>
        <end position="444"/>
    </location>
</feature>
<sequence>MQLQFIEERDQNDRAAVEATAYSAFGWLFDLVFAGLLPALFLLFAPIQRFMPAGWVDPGIYFGLSMDYFDIVKTYGWDYHSLRVSFVLPNALANMIMPPIPARLIVVFGFYLLGLFALYDGIRILWGRMPAVVTTSFLAYSPVYLLANTAGYVDGAYLAYVLCLFAALTRWSVSRQTFWLVVAGIFAMLAILAHTLAVSAVGLVILFFLILRWEDIIRRPFRFVLGGLAGGLLTWLFFVVALHKIHFGIGAFSALRWIVNASFAGFGANYRHGLMDWLPYTTRHASGIIVSLTLILLLLARRSEGFRRIEVAAAVVAFAGAALFPAYDLILKGVITQTIFYAGLAVPALVIGTASMSAILLPQAGNLRPLPAVLIALFFIVTSWFAPAISAFLSTSGLNVDLFVLTACGMLIGLVLLTPLQKAQSVRTAALVAIVIVCGLSLAMNRDSRQLYKTAGTIDNLEYFRAAAFVRDLLKSGVPTGRIPLFWFQRDEFAARDGRSRELARTLRFGDSEFVLTLYDTLASLRLWHRSLLLPELKPDQPLESAPFLMNASVTVVFIDQDKAKLQAAIDSLRNAGVSCNVADRSTFHSQSFDINVTLIELHGPGDRTPASCR</sequence>
<feature type="transmembrane region" description="Helical" evidence="1">
    <location>
        <begin position="280"/>
        <end position="299"/>
    </location>
</feature>
<feature type="transmembrane region" description="Helical" evidence="1">
    <location>
        <begin position="400"/>
        <end position="418"/>
    </location>
</feature>
<keyword evidence="1" id="KW-0812">Transmembrane</keyword>
<accession>A0A0T7H4R0</accession>